<dbReference type="Proteomes" id="UP000274429">
    <property type="component" value="Unassembled WGS sequence"/>
</dbReference>
<evidence type="ECO:0000313" key="2">
    <source>
        <dbReference type="Proteomes" id="UP000274429"/>
    </source>
</evidence>
<reference evidence="1 2" key="2">
    <citation type="submission" date="2018-11" db="EMBL/GenBank/DDBJ databases">
        <authorList>
            <consortium name="Pathogen Informatics"/>
        </authorList>
    </citation>
    <scope>NUCLEOTIDE SEQUENCE [LARGE SCALE GENOMIC DNA]</scope>
</reference>
<dbReference type="EMBL" id="UYWX01006341">
    <property type="protein sequence ID" value="VDM26330.1"/>
    <property type="molecule type" value="Genomic_DNA"/>
</dbReference>
<gene>
    <name evidence="1" type="ORF">TTAC_LOCUS5131</name>
</gene>
<name>A0A0R3WWK6_HYDTA</name>
<evidence type="ECO:0000313" key="1">
    <source>
        <dbReference type="EMBL" id="VDM26330.1"/>
    </source>
</evidence>
<reference evidence="3" key="1">
    <citation type="submission" date="2017-02" db="UniProtKB">
        <authorList>
            <consortium name="WormBaseParasite"/>
        </authorList>
    </citation>
    <scope>IDENTIFICATION</scope>
</reference>
<organism evidence="3">
    <name type="scientific">Hydatigena taeniaeformis</name>
    <name type="common">Feline tapeworm</name>
    <name type="synonym">Taenia taeniaeformis</name>
    <dbReference type="NCBI Taxonomy" id="6205"/>
    <lineage>
        <taxon>Eukaryota</taxon>
        <taxon>Metazoa</taxon>
        <taxon>Spiralia</taxon>
        <taxon>Lophotrochozoa</taxon>
        <taxon>Platyhelminthes</taxon>
        <taxon>Cestoda</taxon>
        <taxon>Eucestoda</taxon>
        <taxon>Cyclophyllidea</taxon>
        <taxon>Taeniidae</taxon>
        <taxon>Hydatigera</taxon>
    </lineage>
</organism>
<protein>
    <submittedName>
        <fullName evidence="3">GOLD domain-containing protein</fullName>
    </submittedName>
</protein>
<proteinExistence type="predicted"/>
<dbReference type="AlphaFoldDB" id="A0A0R3WWK6"/>
<evidence type="ECO:0000313" key="3">
    <source>
        <dbReference type="WBParaSite" id="TTAC_0000514601-mRNA-1"/>
    </source>
</evidence>
<dbReference type="WBParaSite" id="TTAC_0000514601-mRNA-1">
    <property type="protein sequence ID" value="TTAC_0000514601-mRNA-1"/>
    <property type="gene ID" value="TTAC_0000514601"/>
</dbReference>
<dbReference type="OrthoDB" id="6285106at2759"/>
<sequence length="82" mass="9617">MADFDASQNRGISMINYTSTSTFFIARWSNVRLKHCSEREFGIFYLLPDFPVGEFSFSVCLFENGSIVFAYDKVRFEYVRLM</sequence>
<accession>A0A0R3WWK6</accession>
<keyword evidence="2" id="KW-1185">Reference proteome</keyword>